<keyword evidence="4" id="KW-0812">Transmembrane</keyword>
<evidence type="ECO:0000313" key="7">
    <source>
        <dbReference type="Proteomes" id="UP000321080"/>
    </source>
</evidence>
<evidence type="ECO:0000313" key="6">
    <source>
        <dbReference type="EMBL" id="TXG38413.1"/>
    </source>
</evidence>
<feature type="domain" description="HTH araC/xylS-type" evidence="5">
    <location>
        <begin position="261"/>
        <end position="365"/>
    </location>
</feature>
<evidence type="ECO:0000256" key="3">
    <source>
        <dbReference type="ARBA" id="ARBA00023163"/>
    </source>
</evidence>
<dbReference type="PROSITE" id="PS01124">
    <property type="entry name" value="HTH_ARAC_FAMILY_2"/>
    <property type="match status" value="1"/>
</dbReference>
<evidence type="ECO:0000256" key="4">
    <source>
        <dbReference type="SAM" id="Phobius"/>
    </source>
</evidence>
<dbReference type="PRINTS" id="PR00032">
    <property type="entry name" value="HTHARAC"/>
</dbReference>
<keyword evidence="7" id="KW-1185">Reference proteome</keyword>
<protein>
    <submittedName>
        <fullName evidence="6">AraC family transcriptional regulator</fullName>
    </submittedName>
</protein>
<keyword evidence="2" id="KW-0238">DNA-binding</keyword>
<keyword evidence="4" id="KW-0472">Membrane</keyword>
<gene>
    <name evidence="6" type="ORF">FUA22_00590</name>
</gene>
<organism evidence="6 7">
    <name type="scientific">Seonamhaeicola maritimus</name>
    <dbReference type="NCBI Taxonomy" id="2591822"/>
    <lineage>
        <taxon>Bacteria</taxon>
        <taxon>Pseudomonadati</taxon>
        <taxon>Bacteroidota</taxon>
        <taxon>Flavobacteriia</taxon>
        <taxon>Flavobacteriales</taxon>
        <taxon>Flavobacteriaceae</taxon>
    </lineage>
</organism>
<dbReference type="Proteomes" id="UP000321080">
    <property type="component" value="Unassembled WGS sequence"/>
</dbReference>
<name>A0A5C7GJD3_9FLAO</name>
<keyword evidence="1" id="KW-0805">Transcription regulation</keyword>
<dbReference type="InterPro" id="IPR018060">
    <property type="entry name" value="HTH_AraC"/>
</dbReference>
<feature type="transmembrane region" description="Helical" evidence="4">
    <location>
        <begin position="36"/>
        <end position="56"/>
    </location>
</feature>
<proteinExistence type="predicted"/>
<comment type="caution">
    <text evidence="6">The sequence shown here is derived from an EMBL/GenBank/DDBJ whole genome shotgun (WGS) entry which is preliminary data.</text>
</comment>
<dbReference type="OrthoDB" id="9779074at2"/>
<dbReference type="GO" id="GO:0003700">
    <property type="term" value="F:DNA-binding transcription factor activity"/>
    <property type="evidence" value="ECO:0007669"/>
    <property type="project" value="InterPro"/>
</dbReference>
<evidence type="ECO:0000256" key="2">
    <source>
        <dbReference type="ARBA" id="ARBA00023125"/>
    </source>
</evidence>
<dbReference type="EMBL" id="VRKQ01000008">
    <property type="protein sequence ID" value="TXG38413.1"/>
    <property type="molecule type" value="Genomic_DNA"/>
</dbReference>
<feature type="transmembrane region" description="Helical" evidence="4">
    <location>
        <begin position="178"/>
        <end position="200"/>
    </location>
</feature>
<feature type="transmembrane region" description="Helical" evidence="4">
    <location>
        <begin position="142"/>
        <end position="166"/>
    </location>
</feature>
<feature type="transmembrane region" description="Helical" evidence="4">
    <location>
        <begin position="212"/>
        <end position="231"/>
    </location>
</feature>
<keyword evidence="4" id="KW-1133">Transmembrane helix</keyword>
<accession>A0A5C7GJD3</accession>
<dbReference type="AlphaFoldDB" id="A0A5C7GJD3"/>
<reference evidence="6 7" key="1">
    <citation type="submission" date="2019-08" db="EMBL/GenBank/DDBJ databases">
        <title>Seonamhaeicola sediminis sp. nov., isolated from marine sediment.</title>
        <authorList>
            <person name="Cao W.R."/>
        </authorList>
    </citation>
    <scope>NUCLEOTIDE SEQUENCE [LARGE SCALE GENOMIC DNA]</scope>
    <source>
        <strain evidence="6 7">1505</strain>
    </source>
</reference>
<dbReference type="PANTHER" id="PTHR43280">
    <property type="entry name" value="ARAC-FAMILY TRANSCRIPTIONAL REGULATOR"/>
    <property type="match status" value="1"/>
</dbReference>
<dbReference type="SMART" id="SM00342">
    <property type="entry name" value="HTH_ARAC"/>
    <property type="match status" value="1"/>
</dbReference>
<keyword evidence="3" id="KW-0804">Transcription</keyword>
<dbReference type="Gene3D" id="1.10.10.60">
    <property type="entry name" value="Homeodomain-like"/>
    <property type="match status" value="2"/>
</dbReference>
<feature type="transmembrane region" description="Helical" evidence="4">
    <location>
        <begin position="99"/>
        <end position="122"/>
    </location>
</feature>
<dbReference type="SUPFAM" id="SSF46689">
    <property type="entry name" value="Homeodomain-like"/>
    <property type="match status" value="1"/>
</dbReference>
<evidence type="ECO:0000259" key="5">
    <source>
        <dbReference type="PROSITE" id="PS01124"/>
    </source>
</evidence>
<dbReference type="Pfam" id="PF12833">
    <property type="entry name" value="HTH_18"/>
    <property type="match status" value="1"/>
</dbReference>
<evidence type="ECO:0000256" key="1">
    <source>
        <dbReference type="ARBA" id="ARBA00023015"/>
    </source>
</evidence>
<dbReference type="PANTHER" id="PTHR43280:SF29">
    <property type="entry name" value="ARAC-FAMILY TRANSCRIPTIONAL REGULATOR"/>
    <property type="match status" value="1"/>
</dbReference>
<sequence length="367" mass="42971">MSQQFPQILNHFYTFGLLNIFLLYILILAYSDKKTLLWYGAFVLSIGLELFNYLGLNFLYNYSTNLTLAYLPWIAFVPISLYKYVLLRLNVNGKNQKRNFRFMLITFFTVFLYFMIKSYYVLLGDLNLRDQFFLTEFTYPKIEYWINGAIIITMEITGICLTFTIIKPFKLNFRNDVYILLAFLFIITTIHIISFIDSIISGPALIISNPNNFYLTVLTILGLIISYRKILGLNYKPESLQQKTVNEKTKSDNSQLKIIEEKILVVMEEGDLYKNPKLQLKDLSKAVKTSDNYISEVFSKQLETNYYDFINSYRVEEVIRLMKLETHIDYKLMAIAKEAGFNSKTTFNTAFKKSTGLTPSQYRKQLS</sequence>
<dbReference type="InterPro" id="IPR009057">
    <property type="entry name" value="Homeodomain-like_sf"/>
</dbReference>
<feature type="transmembrane region" description="Helical" evidence="4">
    <location>
        <begin position="68"/>
        <end position="87"/>
    </location>
</feature>
<dbReference type="InterPro" id="IPR020449">
    <property type="entry name" value="Tscrpt_reg_AraC-type_HTH"/>
</dbReference>
<feature type="transmembrane region" description="Helical" evidence="4">
    <location>
        <begin position="12"/>
        <end position="29"/>
    </location>
</feature>
<dbReference type="GO" id="GO:0043565">
    <property type="term" value="F:sequence-specific DNA binding"/>
    <property type="evidence" value="ECO:0007669"/>
    <property type="project" value="InterPro"/>
</dbReference>